<protein>
    <recommendedName>
        <fullName evidence="3">Lipoprotein</fullName>
    </recommendedName>
</protein>
<evidence type="ECO:0000313" key="2">
    <source>
        <dbReference type="Proteomes" id="UP001431313"/>
    </source>
</evidence>
<dbReference type="InterPro" id="IPR011044">
    <property type="entry name" value="Quino_amine_DH_bsu"/>
</dbReference>
<reference evidence="1" key="1">
    <citation type="submission" date="2022-08" db="EMBL/GenBank/DDBJ databases">
        <authorList>
            <person name="Somphong A."/>
            <person name="Phongsopitanun W."/>
        </authorList>
    </citation>
    <scope>NUCLEOTIDE SEQUENCE</scope>
    <source>
        <strain evidence="1">LP05-1</strain>
    </source>
</reference>
<dbReference type="EMBL" id="JANUGQ010000003">
    <property type="protein sequence ID" value="MCS0635005.1"/>
    <property type="molecule type" value="Genomic_DNA"/>
</dbReference>
<keyword evidence="2" id="KW-1185">Reference proteome</keyword>
<accession>A0ABT2CC63</accession>
<comment type="caution">
    <text evidence="1">The sequence shown here is derived from an EMBL/GenBank/DDBJ whole genome shotgun (WGS) entry which is preliminary data.</text>
</comment>
<sequence length="365" mass="37029">MTSRTTPAHPARGRTRIRRAAAFLAAAGLTTALTSGCSTPDGGGVTLGKNWAGVRSFVVVDIAGTEAVAGVDPVTRTAEPLALVPRHADDDEVLAPQLTRLADGHWVLAVARDGGKPDRLYRLDEKSHRLVEQGDHEALYAILPGRTLIADAKGLDGAGPGAGAGTEVLVKDPKDWRVTRKVQVPGPLAYAASDPASDTVCLLTGSGRNTTVHSLELRTGKLTSRPGAAGTDVQGLACPGGSPVTAGVAATGPGGGKPGAAAVTVAVTAAGTAVTASTGRVDDVQAGGGGTTAVAVAAGERTEIVEVNTRTGEELRRVRLDHPGTLRALRPTDTGWLAYTQDAVSVVDRAGTVRTFALPGSYVAG</sequence>
<name>A0ABT2CC63_9ACTN</name>
<dbReference type="RefSeq" id="WP_258785688.1">
    <property type="nucleotide sequence ID" value="NZ_JANUGQ010000003.1"/>
</dbReference>
<gene>
    <name evidence="1" type="ORF">NX801_04895</name>
</gene>
<dbReference type="Proteomes" id="UP001431313">
    <property type="component" value="Unassembled WGS sequence"/>
</dbReference>
<evidence type="ECO:0000313" key="1">
    <source>
        <dbReference type="EMBL" id="MCS0635005.1"/>
    </source>
</evidence>
<organism evidence="1 2">
    <name type="scientific">Streptomyces pyxinae</name>
    <dbReference type="NCBI Taxonomy" id="2970734"/>
    <lineage>
        <taxon>Bacteria</taxon>
        <taxon>Bacillati</taxon>
        <taxon>Actinomycetota</taxon>
        <taxon>Actinomycetes</taxon>
        <taxon>Kitasatosporales</taxon>
        <taxon>Streptomycetaceae</taxon>
        <taxon>Streptomyces</taxon>
    </lineage>
</organism>
<dbReference type="SUPFAM" id="SSF50969">
    <property type="entry name" value="YVTN repeat-like/Quinoprotein amine dehydrogenase"/>
    <property type="match status" value="1"/>
</dbReference>
<proteinExistence type="predicted"/>
<evidence type="ECO:0008006" key="3">
    <source>
        <dbReference type="Google" id="ProtNLM"/>
    </source>
</evidence>